<dbReference type="InterPro" id="IPR039564">
    <property type="entry name" value="Peptidase_C39-like"/>
</dbReference>
<dbReference type="PANTHER" id="PTHR37806:SF1">
    <property type="entry name" value="PEPTIDASE C39-LIKE DOMAIN-CONTAINING PROTEIN"/>
    <property type="match status" value="1"/>
</dbReference>
<dbReference type="AlphaFoldDB" id="A0A660DZ14"/>
<keyword evidence="4" id="KW-1185">Reference proteome</keyword>
<sequence>MIIKRGWLILIGLSIGAGWTQLAHASTTVKQSAITPVVAKKTYLTASQTGKLYQFQAAGEQVQLKAVHQLRNFPHTKWTCTQQTYLFKNGKKYLYYYVKNKTGKSGWVWHQYLKLTDVRLAVPLIGQRPQLPTGCEITATAMMLQYAGAKVTKMQLAKEMPRSSNPNRGFVGSPYNSVGWGHYVYPGGLMSTVKRHVGTAVNLTGSRLPKLKQVVTNNHPVVTWMAGLDGFQTHSITVTGYSAKRIYYNDPWTKQKTSLSNQQFITYWQKNQYRALSY</sequence>
<proteinExistence type="predicted"/>
<accession>A0A660DZ14</accession>
<gene>
    <name evidence="3" type="ORF">MUDAN_MDHGFNIF_00662</name>
</gene>
<dbReference type="RefSeq" id="WP_130844792.1">
    <property type="nucleotide sequence ID" value="NZ_BJDY01000004.1"/>
</dbReference>
<evidence type="ECO:0000313" key="3">
    <source>
        <dbReference type="EMBL" id="VDG28476.1"/>
    </source>
</evidence>
<feature type="domain" description="Peptidase C39-like" evidence="2">
    <location>
        <begin position="120"/>
        <end position="252"/>
    </location>
</feature>
<name>A0A660DZ14_9LACO</name>
<evidence type="ECO:0000259" key="2">
    <source>
        <dbReference type="Pfam" id="PF13529"/>
    </source>
</evidence>
<feature type="signal peptide" evidence="1">
    <location>
        <begin position="1"/>
        <end position="25"/>
    </location>
</feature>
<keyword evidence="1" id="KW-0732">Signal</keyword>
<protein>
    <recommendedName>
        <fullName evidence="2">Peptidase C39-like domain-containing protein</fullName>
    </recommendedName>
</protein>
<dbReference type="Proteomes" id="UP000289996">
    <property type="component" value="Unassembled WGS sequence"/>
</dbReference>
<reference evidence="3 4" key="1">
    <citation type="submission" date="2018-11" db="EMBL/GenBank/DDBJ databases">
        <authorList>
            <person name="Wuyts S."/>
        </authorList>
    </citation>
    <scope>NUCLEOTIDE SEQUENCE [LARGE SCALE GENOMIC DNA]</scope>
    <source>
        <strain evidence="3">Lactobacillus mudanjiangensis AMBF249</strain>
    </source>
</reference>
<evidence type="ECO:0000313" key="4">
    <source>
        <dbReference type="Proteomes" id="UP000289996"/>
    </source>
</evidence>
<dbReference type="EMBL" id="UYIG01000112">
    <property type="protein sequence ID" value="VDG28476.1"/>
    <property type="molecule type" value="Genomic_DNA"/>
</dbReference>
<dbReference type="PANTHER" id="PTHR37806">
    <property type="entry name" value="LMO0724 PROTEIN"/>
    <property type="match status" value="1"/>
</dbReference>
<evidence type="ECO:0000256" key="1">
    <source>
        <dbReference type="SAM" id="SignalP"/>
    </source>
</evidence>
<dbReference type="Pfam" id="PF13529">
    <property type="entry name" value="Peptidase_C39_2"/>
    <property type="match status" value="1"/>
</dbReference>
<dbReference type="Gene3D" id="3.90.70.10">
    <property type="entry name" value="Cysteine proteinases"/>
    <property type="match status" value="1"/>
</dbReference>
<feature type="chain" id="PRO_5024903281" description="Peptidase C39-like domain-containing protein" evidence="1">
    <location>
        <begin position="26"/>
        <end position="278"/>
    </location>
</feature>
<organism evidence="3 4">
    <name type="scientific">Lactiplantibacillus mudanjiangensis</name>
    <dbReference type="NCBI Taxonomy" id="1296538"/>
    <lineage>
        <taxon>Bacteria</taxon>
        <taxon>Bacillati</taxon>
        <taxon>Bacillota</taxon>
        <taxon>Bacilli</taxon>
        <taxon>Lactobacillales</taxon>
        <taxon>Lactobacillaceae</taxon>
        <taxon>Lactiplantibacillus</taxon>
    </lineage>
</organism>
<dbReference type="OrthoDB" id="1164310at2"/>